<feature type="transmembrane region" description="Helical" evidence="6">
    <location>
        <begin position="193"/>
        <end position="213"/>
    </location>
</feature>
<dbReference type="Pfam" id="PF00892">
    <property type="entry name" value="EamA"/>
    <property type="match status" value="2"/>
</dbReference>
<evidence type="ECO:0000256" key="6">
    <source>
        <dbReference type="SAM" id="Phobius"/>
    </source>
</evidence>
<feature type="transmembrane region" description="Helical" evidence="6">
    <location>
        <begin position="84"/>
        <end position="104"/>
    </location>
</feature>
<dbReference type="PANTHER" id="PTHR32322">
    <property type="entry name" value="INNER MEMBRANE TRANSPORTER"/>
    <property type="match status" value="1"/>
</dbReference>
<sequence>MQRIFSLSPVSVGFLFALGSAALFAIRPIFVKLVYAEGTDPTTLIGFRMLFSLPVYLVILVWLLRSPELRGRLTLRNISQAAIVGWFGYYFASLLDLLGLQYVTAQLGRMVLYVYPTFVVLFGALLFQQRITLRTLISLLITYTGVLIIFGHDLDSYGSDVIKGSLLILACAVSFAFYLLFSKSLIKDMGSRLFTSIALISASVAILVHYATTRSVSAPNVTPTALFWVFIIAMFCTVIPTFLTTSAVARIGADKTGIVAMVGPGFTSVFAVSILQESFTLYHLAGVTITILGVWVLSRTR</sequence>
<dbReference type="RefSeq" id="WP_189398477.1">
    <property type="nucleotide sequence ID" value="NZ_BMXA01000001.1"/>
</dbReference>
<gene>
    <name evidence="8" type="ORF">GCM10008090_05620</name>
</gene>
<evidence type="ECO:0000313" key="8">
    <source>
        <dbReference type="EMBL" id="GGZ99842.1"/>
    </source>
</evidence>
<name>A0A918RJ06_9GAMM</name>
<keyword evidence="4 6" id="KW-1133">Transmembrane helix</keyword>
<reference evidence="8" key="2">
    <citation type="submission" date="2020-09" db="EMBL/GenBank/DDBJ databases">
        <authorList>
            <person name="Sun Q."/>
            <person name="Kim S."/>
        </authorList>
    </citation>
    <scope>NUCLEOTIDE SEQUENCE</scope>
    <source>
        <strain evidence="8">KCTC 12711</strain>
    </source>
</reference>
<protein>
    <submittedName>
        <fullName evidence="8">Permease</fullName>
    </submittedName>
</protein>
<comment type="caution">
    <text evidence="8">The sequence shown here is derived from an EMBL/GenBank/DDBJ whole genome shotgun (WGS) entry which is preliminary data.</text>
</comment>
<accession>A0A918RJ06</accession>
<feature type="domain" description="EamA" evidence="7">
    <location>
        <begin position="163"/>
        <end position="298"/>
    </location>
</feature>
<dbReference type="Proteomes" id="UP000614811">
    <property type="component" value="Unassembled WGS sequence"/>
</dbReference>
<reference evidence="8" key="1">
    <citation type="journal article" date="2014" name="Int. J. Syst. Evol. Microbiol.">
        <title>Complete genome sequence of Corynebacterium casei LMG S-19264T (=DSM 44701T), isolated from a smear-ripened cheese.</title>
        <authorList>
            <consortium name="US DOE Joint Genome Institute (JGI-PGF)"/>
            <person name="Walter F."/>
            <person name="Albersmeier A."/>
            <person name="Kalinowski J."/>
            <person name="Ruckert C."/>
        </authorList>
    </citation>
    <scope>NUCLEOTIDE SEQUENCE</scope>
    <source>
        <strain evidence="8">KCTC 12711</strain>
    </source>
</reference>
<feature type="transmembrane region" description="Helical" evidence="6">
    <location>
        <begin position="45"/>
        <end position="64"/>
    </location>
</feature>
<dbReference type="AlphaFoldDB" id="A0A918RJ06"/>
<dbReference type="InterPro" id="IPR050638">
    <property type="entry name" value="AA-Vitamin_Transporters"/>
</dbReference>
<feature type="transmembrane region" description="Helical" evidence="6">
    <location>
        <begin position="256"/>
        <end position="275"/>
    </location>
</feature>
<keyword evidence="2" id="KW-1003">Cell membrane</keyword>
<keyword evidence="5 6" id="KW-0472">Membrane</keyword>
<dbReference type="GO" id="GO:0005886">
    <property type="term" value="C:plasma membrane"/>
    <property type="evidence" value="ECO:0007669"/>
    <property type="project" value="UniProtKB-SubCell"/>
</dbReference>
<feature type="transmembrane region" description="Helical" evidence="6">
    <location>
        <begin position="110"/>
        <end position="128"/>
    </location>
</feature>
<evidence type="ECO:0000259" key="7">
    <source>
        <dbReference type="Pfam" id="PF00892"/>
    </source>
</evidence>
<feature type="transmembrane region" description="Helical" evidence="6">
    <location>
        <begin position="164"/>
        <end position="181"/>
    </location>
</feature>
<evidence type="ECO:0000256" key="3">
    <source>
        <dbReference type="ARBA" id="ARBA00022692"/>
    </source>
</evidence>
<comment type="subcellular location">
    <subcellularLocation>
        <location evidence="1">Cell membrane</location>
        <topology evidence="1">Multi-pass membrane protein</topology>
    </subcellularLocation>
</comment>
<evidence type="ECO:0000256" key="1">
    <source>
        <dbReference type="ARBA" id="ARBA00004651"/>
    </source>
</evidence>
<dbReference type="PANTHER" id="PTHR32322:SF18">
    <property type="entry name" value="S-ADENOSYLMETHIONINE_S-ADENOSYLHOMOCYSTEINE TRANSPORTER"/>
    <property type="match status" value="1"/>
</dbReference>
<organism evidence="8 9">
    <name type="scientific">Arenicella chitinivorans</name>
    <dbReference type="NCBI Taxonomy" id="1329800"/>
    <lineage>
        <taxon>Bacteria</taxon>
        <taxon>Pseudomonadati</taxon>
        <taxon>Pseudomonadota</taxon>
        <taxon>Gammaproteobacteria</taxon>
        <taxon>Arenicellales</taxon>
        <taxon>Arenicellaceae</taxon>
        <taxon>Arenicella</taxon>
    </lineage>
</organism>
<dbReference type="InterPro" id="IPR000620">
    <property type="entry name" value="EamA_dom"/>
</dbReference>
<evidence type="ECO:0000256" key="5">
    <source>
        <dbReference type="ARBA" id="ARBA00023136"/>
    </source>
</evidence>
<keyword evidence="3 6" id="KW-0812">Transmembrane</keyword>
<evidence type="ECO:0000313" key="9">
    <source>
        <dbReference type="Proteomes" id="UP000614811"/>
    </source>
</evidence>
<evidence type="ECO:0000256" key="2">
    <source>
        <dbReference type="ARBA" id="ARBA00022475"/>
    </source>
</evidence>
<evidence type="ECO:0000256" key="4">
    <source>
        <dbReference type="ARBA" id="ARBA00022989"/>
    </source>
</evidence>
<dbReference type="SUPFAM" id="SSF103481">
    <property type="entry name" value="Multidrug resistance efflux transporter EmrE"/>
    <property type="match status" value="2"/>
</dbReference>
<dbReference type="InterPro" id="IPR037185">
    <property type="entry name" value="EmrE-like"/>
</dbReference>
<keyword evidence="9" id="KW-1185">Reference proteome</keyword>
<proteinExistence type="predicted"/>
<dbReference type="EMBL" id="BMXA01000001">
    <property type="protein sequence ID" value="GGZ99842.1"/>
    <property type="molecule type" value="Genomic_DNA"/>
</dbReference>
<feature type="transmembrane region" description="Helical" evidence="6">
    <location>
        <begin position="135"/>
        <end position="152"/>
    </location>
</feature>
<feature type="transmembrane region" description="Helical" evidence="6">
    <location>
        <begin position="281"/>
        <end position="298"/>
    </location>
</feature>
<feature type="transmembrane region" description="Helical" evidence="6">
    <location>
        <begin position="225"/>
        <end position="244"/>
    </location>
</feature>
<feature type="domain" description="EamA" evidence="7">
    <location>
        <begin position="13"/>
        <end position="150"/>
    </location>
</feature>